<feature type="transmembrane region" description="Helical" evidence="1">
    <location>
        <begin position="364"/>
        <end position="382"/>
    </location>
</feature>
<accession>A0A1C3NVJ8</accession>
<gene>
    <name evidence="2" type="ORF">FDG2_1368</name>
</gene>
<proteinExistence type="predicted"/>
<evidence type="ECO:0000256" key="1">
    <source>
        <dbReference type="SAM" id="Phobius"/>
    </source>
</evidence>
<keyword evidence="1" id="KW-0472">Membrane</keyword>
<feature type="transmembrane region" description="Helical" evidence="1">
    <location>
        <begin position="260"/>
        <end position="283"/>
    </location>
</feature>
<reference evidence="3" key="1">
    <citation type="submission" date="2016-02" db="EMBL/GenBank/DDBJ databases">
        <authorList>
            <person name="Wibberg D."/>
        </authorList>
    </citation>
    <scope>NUCLEOTIDE SEQUENCE [LARGE SCALE GENOMIC DNA]</scope>
</reference>
<organism evidence="2 3">
    <name type="scientific">Candidatus Protofrankia californiensis</name>
    <dbReference type="NCBI Taxonomy" id="1839754"/>
    <lineage>
        <taxon>Bacteria</taxon>
        <taxon>Bacillati</taxon>
        <taxon>Actinomycetota</taxon>
        <taxon>Actinomycetes</taxon>
        <taxon>Frankiales</taxon>
        <taxon>Frankiaceae</taxon>
        <taxon>Protofrankia</taxon>
    </lineage>
</organism>
<feature type="transmembrane region" description="Helical" evidence="1">
    <location>
        <begin position="6"/>
        <end position="25"/>
    </location>
</feature>
<sequence length="402" mass="43492">MPDSAILDVPIGLILVFAIGSVAVSRINEAVFGIMSYRSRQLEVELRRLFGDGPVDRTEETTVDRSRTAQLFDGPLRGLRSGGQANAVPDMKDGSGPIGVWRRARHLRLPSYIPSVAFARGVLDMLEPPVRVLLGRMDTATLPDTARDAYRDAHRSLTATTAEALADAIAAAPSASEESRRLATSIAGLARLDHPEESIEPLLDELKKLPKDAPLRLVLTGIVTRAGHDRDRIVAELAAWYDDTMDRLSGWYKRRVQRFLIAYALLVTLLLNLDAIALTNALWQNRSLRAAVVEAAATQVNSFAVSTSTSTSPTNTPEDAANQAVQAIRDARALHLPLGWTGAGSDSADPRAVPDDVGGWALKILGWLFTTLALSLGAPFWFDLLGRLVNMRSTGPKPLPAA</sequence>
<dbReference type="AlphaFoldDB" id="A0A1C3NVJ8"/>
<dbReference type="EMBL" id="FLUV01000576">
    <property type="protein sequence ID" value="SBW19425.1"/>
    <property type="molecule type" value="Genomic_DNA"/>
</dbReference>
<protein>
    <submittedName>
        <fullName evidence="2">Uncharacterized protein</fullName>
    </submittedName>
</protein>
<name>A0A1C3NVJ8_9ACTN</name>
<dbReference type="Proteomes" id="UP000199013">
    <property type="component" value="Unassembled WGS sequence"/>
</dbReference>
<keyword evidence="1" id="KW-0812">Transmembrane</keyword>
<evidence type="ECO:0000313" key="2">
    <source>
        <dbReference type="EMBL" id="SBW19425.1"/>
    </source>
</evidence>
<evidence type="ECO:0000313" key="3">
    <source>
        <dbReference type="Proteomes" id="UP000199013"/>
    </source>
</evidence>
<keyword evidence="3" id="KW-1185">Reference proteome</keyword>
<keyword evidence="1" id="KW-1133">Transmembrane helix</keyword>